<evidence type="ECO:0000256" key="2">
    <source>
        <dbReference type="SAM" id="MobiDB-lite"/>
    </source>
</evidence>
<organism evidence="4 5">
    <name type="scientific">Cyberlindnera jadinii (strain ATCC 18201 / CBS 1600 / BCRC 20928 / JCM 3617 / NBRC 0987 / NRRL Y-1542)</name>
    <name type="common">Torula yeast</name>
    <name type="synonym">Candida utilis</name>
    <dbReference type="NCBI Taxonomy" id="983966"/>
    <lineage>
        <taxon>Eukaryota</taxon>
        <taxon>Fungi</taxon>
        <taxon>Dikarya</taxon>
        <taxon>Ascomycota</taxon>
        <taxon>Saccharomycotina</taxon>
        <taxon>Saccharomycetes</taxon>
        <taxon>Phaffomycetales</taxon>
        <taxon>Phaffomycetaceae</taxon>
        <taxon>Cyberlindnera</taxon>
    </lineage>
</organism>
<sequence length="215" mass="24673">MTGVCDVDSRVSALPTRKQEAAFEKMIDLQQTGPVIEYIERFDDLSELVHPALQKEGCLMPFFLRGLHRSIQTTVRLQRPVDIADCYRQAQWAASVMEPEYRRMEHNSRQQRPRRQAQASHVAVKSRGAHYEDKVGLYTMTARPHYEDKASHVAVKSRGDHYEDKVGLYTMTAKPNKCANRRTSAEKRKDCYLCGEVGHFKRNCPHAGGTRARRP</sequence>
<accession>A0A0H5C497</accession>
<evidence type="ECO:0000256" key="1">
    <source>
        <dbReference type="PROSITE-ProRule" id="PRU00047"/>
    </source>
</evidence>
<proteinExistence type="predicted"/>
<dbReference type="InterPro" id="IPR001878">
    <property type="entry name" value="Znf_CCHC"/>
</dbReference>
<keyword evidence="1" id="KW-0863">Zinc-finger</keyword>
<keyword evidence="1" id="KW-0479">Metal-binding</keyword>
<protein>
    <recommendedName>
        <fullName evidence="3">CCHC-type domain-containing protein</fullName>
    </recommendedName>
</protein>
<gene>
    <name evidence="4" type="ORF">BN1211_3394</name>
</gene>
<dbReference type="Pfam" id="PF00098">
    <property type="entry name" value="zf-CCHC"/>
    <property type="match status" value="1"/>
</dbReference>
<feature type="domain" description="CCHC-type" evidence="3">
    <location>
        <begin position="191"/>
        <end position="205"/>
    </location>
</feature>
<name>A0A0H5C497_CYBJN</name>
<dbReference type="PROSITE" id="PS50158">
    <property type="entry name" value="ZF_CCHC"/>
    <property type="match status" value="1"/>
</dbReference>
<dbReference type="GO" id="GO:0003676">
    <property type="term" value="F:nucleic acid binding"/>
    <property type="evidence" value="ECO:0007669"/>
    <property type="project" value="InterPro"/>
</dbReference>
<evidence type="ECO:0000313" key="4">
    <source>
        <dbReference type="EMBL" id="CEP22935.1"/>
    </source>
</evidence>
<dbReference type="SMART" id="SM00343">
    <property type="entry name" value="ZnF_C2HC"/>
    <property type="match status" value="1"/>
</dbReference>
<feature type="region of interest" description="Disordered" evidence="2">
    <location>
        <begin position="103"/>
        <end position="127"/>
    </location>
</feature>
<dbReference type="SUPFAM" id="SSF57756">
    <property type="entry name" value="Retrovirus zinc finger-like domains"/>
    <property type="match status" value="1"/>
</dbReference>
<dbReference type="AlphaFoldDB" id="A0A0H5C497"/>
<dbReference type="Gene3D" id="4.10.60.10">
    <property type="entry name" value="Zinc finger, CCHC-type"/>
    <property type="match status" value="1"/>
</dbReference>
<dbReference type="EMBL" id="CDQK01000004">
    <property type="protein sequence ID" value="CEP22935.1"/>
    <property type="molecule type" value="Genomic_DNA"/>
</dbReference>
<reference evidence="5" key="1">
    <citation type="journal article" date="2015" name="J. Biotechnol.">
        <title>The structure of the Cyberlindnera jadinii genome and its relation to Candida utilis analyzed by the occurrence of single nucleotide polymorphisms.</title>
        <authorList>
            <person name="Rupp O."/>
            <person name="Brinkrolf K."/>
            <person name="Buerth C."/>
            <person name="Kunigo M."/>
            <person name="Schneider J."/>
            <person name="Jaenicke S."/>
            <person name="Goesmann A."/>
            <person name="Puehler A."/>
            <person name="Jaeger K.-E."/>
            <person name="Ernst J.F."/>
        </authorList>
    </citation>
    <scope>NUCLEOTIDE SEQUENCE [LARGE SCALE GENOMIC DNA]</scope>
    <source>
        <strain evidence="5">ATCC 18201 / CBS 1600 / BCRC 20928 / JCM 3617 / NBRC 0987 / NRRL Y-1542</strain>
    </source>
</reference>
<dbReference type="Proteomes" id="UP000038830">
    <property type="component" value="Unassembled WGS sequence"/>
</dbReference>
<evidence type="ECO:0000259" key="3">
    <source>
        <dbReference type="PROSITE" id="PS50158"/>
    </source>
</evidence>
<keyword evidence="1" id="KW-0862">Zinc</keyword>
<dbReference type="GO" id="GO:0008270">
    <property type="term" value="F:zinc ion binding"/>
    <property type="evidence" value="ECO:0007669"/>
    <property type="project" value="UniProtKB-KW"/>
</dbReference>
<dbReference type="InterPro" id="IPR036875">
    <property type="entry name" value="Znf_CCHC_sf"/>
</dbReference>
<evidence type="ECO:0000313" key="5">
    <source>
        <dbReference type="Proteomes" id="UP000038830"/>
    </source>
</evidence>